<dbReference type="SUPFAM" id="SSF54285">
    <property type="entry name" value="MoaD/ThiS"/>
    <property type="match status" value="1"/>
</dbReference>
<dbReference type="InterPro" id="IPR016155">
    <property type="entry name" value="Mopterin_synth/thiamin_S_b"/>
</dbReference>
<keyword evidence="3" id="KW-1185">Reference proteome</keyword>
<evidence type="ECO:0000256" key="1">
    <source>
        <dbReference type="SAM" id="MobiDB-lite"/>
    </source>
</evidence>
<comment type="caution">
    <text evidence="2">The sequence shown here is derived from an EMBL/GenBank/DDBJ whole genome shotgun (WGS) entry which is preliminary data.</text>
</comment>
<name>A0ABR9J516_9MICC</name>
<dbReference type="Proteomes" id="UP000636579">
    <property type="component" value="Unassembled WGS sequence"/>
</dbReference>
<dbReference type="CDD" id="cd17040">
    <property type="entry name" value="Ubl_MoaD_like"/>
    <property type="match status" value="1"/>
</dbReference>
<feature type="region of interest" description="Disordered" evidence="1">
    <location>
        <begin position="120"/>
        <end position="142"/>
    </location>
</feature>
<dbReference type="InterPro" id="IPR003749">
    <property type="entry name" value="ThiS/MoaD-like"/>
</dbReference>
<sequence length="142" mass="14394">MTMQDPSPAQNADAASRGATTGSTGAESTGDQQITVRFFAAAAEAAGAEQLQIPLPRPLPAAGIALAELIADLPQLVRQQTAEHTADDDGAPTSGTSPSAAPSLDRVCARSSFLVNGVRARSESTQVQPGDQLDVLPPFAGG</sequence>
<accession>A0ABR9J516</accession>
<proteinExistence type="predicted"/>
<gene>
    <name evidence="2" type="ORF">H4W26_000814</name>
</gene>
<evidence type="ECO:0000313" key="3">
    <source>
        <dbReference type="Proteomes" id="UP000636579"/>
    </source>
</evidence>
<dbReference type="Pfam" id="PF02597">
    <property type="entry name" value="ThiS"/>
    <property type="match status" value="1"/>
</dbReference>
<organism evidence="2 3">
    <name type="scientific">Nesterenkonia halotolerans</name>
    <dbReference type="NCBI Taxonomy" id="225325"/>
    <lineage>
        <taxon>Bacteria</taxon>
        <taxon>Bacillati</taxon>
        <taxon>Actinomycetota</taxon>
        <taxon>Actinomycetes</taxon>
        <taxon>Micrococcales</taxon>
        <taxon>Micrococcaceae</taxon>
        <taxon>Nesterenkonia</taxon>
    </lineage>
</organism>
<dbReference type="Gene3D" id="3.10.20.30">
    <property type="match status" value="1"/>
</dbReference>
<feature type="compositionally biased region" description="Low complexity" evidence="1">
    <location>
        <begin position="14"/>
        <end position="30"/>
    </location>
</feature>
<feature type="region of interest" description="Disordered" evidence="1">
    <location>
        <begin position="1"/>
        <end position="31"/>
    </location>
</feature>
<feature type="compositionally biased region" description="Polar residues" evidence="1">
    <location>
        <begin position="1"/>
        <end position="10"/>
    </location>
</feature>
<reference evidence="2 3" key="1">
    <citation type="submission" date="2020-10" db="EMBL/GenBank/DDBJ databases">
        <title>Sequencing the genomes of 1000 actinobacteria strains.</title>
        <authorList>
            <person name="Klenk H.-P."/>
        </authorList>
    </citation>
    <scope>NUCLEOTIDE SEQUENCE [LARGE SCALE GENOMIC DNA]</scope>
    <source>
        <strain evidence="2 3">DSM 15474</strain>
    </source>
</reference>
<feature type="compositionally biased region" description="Low complexity" evidence="1">
    <location>
        <begin position="91"/>
        <end position="103"/>
    </location>
</feature>
<dbReference type="InterPro" id="IPR012675">
    <property type="entry name" value="Beta-grasp_dom_sf"/>
</dbReference>
<feature type="region of interest" description="Disordered" evidence="1">
    <location>
        <begin position="78"/>
        <end position="104"/>
    </location>
</feature>
<evidence type="ECO:0000313" key="2">
    <source>
        <dbReference type="EMBL" id="MBE1514059.1"/>
    </source>
</evidence>
<dbReference type="EMBL" id="JADBEE010000001">
    <property type="protein sequence ID" value="MBE1514059.1"/>
    <property type="molecule type" value="Genomic_DNA"/>
</dbReference>
<protein>
    <submittedName>
        <fullName evidence="2">Molybdopterin converting factor small subunit</fullName>
    </submittedName>
</protein>